<reference evidence="1 2" key="1">
    <citation type="submission" date="2018-06" db="EMBL/GenBank/DDBJ databases">
        <title>Genomic Encyclopedia of Archaeal and Bacterial Type Strains, Phase II (KMG-II): from individual species to whole genera.</title>
        <authorList>
            <person name="Goeker M."/>
        </authorList>
    </citation>
    <scope>NUCLEOTIDE SEQUENCE [LARGE SCALE GENOMIC DNA]</scope>
    <source>
        <strain evidence="1 2">DSM 27372</strain>
    </source>
</reference>
<evidence type="ECO:0000313" key="2">
    <source>
        <dbReference type="Proteomes" id="UP000248198"/>
    </source>
</evidence>
<comment type="caution">
    <text evidence="1">The sequence shown here is derived from an EMBL/GenBank/DDBJ whole genome shotgun (WGS) entry which is preliminary data.</text>
</comment>
<gene>
    <name evidence="1" type="ORF">B0O44_11242</name>
</gene>
<dbReference type="AlphaFoldDB" id="A0A318U5Z2"/>
<accession>A0A318U5Z2</accession>
<keyword evidence="2" id="KW-1185">Reference proteome</keyword>
<organism evidence="1 2">
    <name type="scientific">Pedobacter nutrimenti</name>
    <dbReference type="NCBI Taxonomy" id="1241337"/>
    <lineage>
        <taxon>Bacteria</taxon>
        <taxon>Pseudomonadati</taxon>
        <taxon>Bacteroidota</taxon>
        <taxon>Sphingobacteriia</taxon>
        <taxon>Sphingobacteriales</taxon>
        <taxon>Sphingobacteriaceae</taxon>
        <taxon>Pedobacter</taxon>
    </lineage>
</organism>
<protein>
    <submittedName>
        <fullName evidence="1">Uncharacterized protein</fullName>
    </submittedName>
</protein>
<dbReference type="EMBL" id="QKLU01000012">
    <property type="protein sequence ID" value="PYF68455.1"/>
    <property type="molecule type" value="Genomic_DNA"/>
</dbReference>
<sequence length="71" mass="8192">MNPKTTKIRTIKCVLYPSIIWDIKNLWDDITLFIPKLNFSIVESKKPDQFCVHETSIIISKSANLDLSVLN</sequence>
<proteinExistence type="predicted"/>
<name>A0A318U5Z2_9SPHI</name>
<evidence type="ECO:0000313" key="1">
    <source>
        <dbReference type="EMBL" id="PYF68455.1"/>
    </source>
</evidence>
<dbReference type="Proteomes" id="UP000248198">
    <property type="component" value="Unassembled WGS sequence"/>
</dbReference>